<dbReference type="EMBL" id="SJOL01005379">
    <property type="protein sequence ID" value="TGZ70419.1"/>
    <property type="molecule type" value="Genomic_DNA"/>
</dbReference>
<feature type="chain" id="PRO_5020948491" description="Saposin B-type domain-containing protein" evidence="1">
    <location>
        <begin position="17"/>
        <end position="121"/>
    </location>
</feature>
<proteinExistence type="predicted"/>
<evidence type="ECO:0000256" key="1">
    <source>
        <dbReference type="SAM" id="SignalP"/>
    </source>
</evidence>
<dbReference type="Proteomes" id="UP000308267">
    <property type="component" value="Unassembled WGS sequence"/>
</dbReference>
<keyword evidence="1" id="KW-0732">Signal</keyword>
<keyword evidence="3" id="KW-1185">Reference proteome</keyword>
<dbReference type="InterPro" id="IPR011001">
    <property type="entry name" value="Saposin-like"/>
</dbReference>
<gene>
    <name evidence="2" type="ORF">CRM22_003202</name>
</gene>
<accession>A0A4S2M769</accession>
<dbReference type="AlphaFoldDB" id="A0A4S2M769"/>
<name>A0A4S2M769_OPIFE</name>
<protein>
    <recommendedName>
        <fullName evidence="4">Saposin B-type domain-containing protein</fullName>
    </recommendedName>
</protein>
<dbReference type="Gene3D" id="1.10.225.10">
    <property type="entry name" value="Saposin-like"/>
    <property type="match status" value="1"/>
</dbReference>
<organism evidence="2 3">
    <name type="scientific">Opisthorchis felineus</name>
    <dbReference type="NCBI Taxonomy" id="147828"/>
    <lineage>
        <taxon>Eukaryota</taxon>
        <taxon>Metazoa</taxon>
        <taxon>Spiralia</taxon>
        <taxon>Lophotrochozoa</taxon>
        <taxon>Platyhelminthes</taxon>
        <taxon>Trematoda</taxon>
        <taxon>Digenea</taxon>
        <taxon>Opisthorchiida</taxon>
        <taxon>Opisthorchiata</taxon>
        <taxon>Opisthorchiidae</taxon>
        <taxon>Opisthorchis</taxon>
    </lineage>
</organism>
<dbReference type="SUPFAM" id="SSF47862">
    <property type="entry name" value="Saposin"/>
    <property type="match status" value="1"/>
</dbReference>
<comment type="caution">
    <text evidence="2">The sequence shown here is derived from an EMBL/GenBank/DDBJ whole genome shotgun (WGS) entry which is preliminary data.</text>
</comment>
<evidence type="ECO:0008006" key="4">
    <source>
        <dbReference type="Google" id="ProtNLM"/>
    </source>
</evidence>
<evidence type="ECO:0000313" key="3">
    <source>
        <dbReference type="Proteomes" id="UP000308267"/>
    </source>
</evidence>
<reference evidence="2 3" key="1">
    <citation type="journal article" date="2019" name="BMC Genomics">
        <title>New insights from Opisthorchis felineus genome: update on genomics of the epidemiologically important liver flukes.</title>
        <authorList>
            <person name="Ershov N.I."/>
            <person name="Mordvinov V.A."/>
            <person name="Prokhortchouk E.B."/>
            <person name="Pakharukova M.Y."/>
            <person name="Gunbin K.V."/>
            <person name="Ustyantsev K."/>
            <person name="Genaev M.A."/>
            <person name="Blinov A.G."/>
            <person name="Mazur A."/>
            <person name="Boulygina E."/>
            <person name="Tsygankova S."/>
            <person name="Khrameeva E."/>
            <person name="Chekanov N."/>
            <person name="Fan G."/>
            <person name="Xiao A."/>
            <person name="Zhang H."/>
            <person name="Xu X."/>
            <person name="Yang H."/>
            <person name="Solovyev V."/>
            <person name="Lee S.M."/>
            <person name="Liu X."/>
            <person name="Afonnikov D.A."/>
            <person name="Skryabin K.G."/>
        </authorList>
    </citation>
    <scope>NUCLEOTIDE SEQUENCE [LARGE SCALE GENOMIC DNA]</scope>
    <source>
        <strain evidence="2">AK-0245</strain>
        <tissue evidence="2">Whole organism</tissue>
    </source>
</reference>
<feature type="signal peptide" evidence="1">
    <location>
        <begin position="1"/>
        <end position="16"/>
    </location>
</feature>
<sequence length="121" mass="14017">MKLALLFCVLFSVAWASDQPEAIDVCDQCKTVVGRIQTCWQKGHARSFLEKALGFLCKLTGHTEEWCTEQVQNLIKHLDDYITGKTPEEVCRSSEFGWMEVWYKLVSSVEFVFERLSLHMH</sequence>
<evidence type="ECO:0000313" key="2">
    <source>
        <dbReference type="EMBL" id="TGZ70419.1"/>
    </source>
</evidence>